<accession>A0A9P1EMY5</accession>
<reference evidence="2" key="1">
    <citation type="submission" date="2022-07" db="EMBL/GenBank/DDBJ databases">
        <authorList>
            <person name="Macas J."/>
            <person name="Novak P."/>
            <person name="Neumann P."/>
        </authorList>
    </citation>
    <scope>NUCLEOTIDE SEQUENCE</scope>
</reference>
<feature type="transmembrane region" description="Helical" evidence="1">
    <location>
        <begin position="62"/>
        <end position="85"/>
    </location>
</feature>
<keyword evidence="1" id="KW-0472">Membrane</keyword>
<protein>
    <submittedName>
        <fullName evidence="2">Uncharacterized protein</fullName>
    </submittedName>
</protein>
<name>A0A9P1EMY5_CUSEU</name>
<sequence length="103" mass="11712">MEEFQKTCRDVISQDPKTTIRSISSFFEKSNLNSSTSGSSQTSRAAADHSQLLLARPPRQMVSLWTCSKLCAVCFVAGIFVGYTMNWRVKRWASKLLKRLKDF</sequence>
<keyword evidence="1" id="KW-1133">Transmembrane helix</keyword>
<organism evidence="2 3">
    <name type="scientific">Cuscuta europaea</name>
    <name type="common">European dodder</name>
    <dbReference type="NCBI Taxonomy" id="41803"/>
    <lineage>
        <taxon>Eukaryota</taxon>
        <taxon>Viridiplantae</taxon>
        <taxon>Streptophyta</taxon>
        <taxon>Embryophyta</taxon>
        <taxon>Tracheophyta</taxon>
        <taxon>Spermatophyta</taxon>
        <taxon>Magnoliopsida</taxon>
        <taxon>eudicotyledons</taxon>
        <taxon>Gunneridae</taxon>
        <taxon>Pentapetalae</taxon>
        <taxon>asterids</taxon>
        <taxon>lamiids</taxon>
        <taxon>Solanales</taxon>
        <taxon>Convolvulaceae</taxon>
        <taxon>Cuscuteae</taxon>
        <taxon>Cuscuta</taxon>
        <taxon>Cuscuta subgen. Cuscuta</taxon>
    </lineage>
</organism>
<dbReference type="Proteomes" id="UP001152484">
    <property type="component" value="Unassembled WGS sequence"/>
</dbReference>
<gene>
    <name evidence="2" type="ORF">CEURO_LOCUS22104</name>
</gene>
<evidence type="ECO:0000313" key="3">
    <source>
        <dbReference type="Proteomes" id="UP001152484"/>
    </source>
</evidence>
<dbReference type="OrthoDB" id="1726667at2759"/>
<dbReference type="EMBL" id="CAMAPE010000077">
    <property type="protein sequence ID" value="CAH9118842.1"/>
    <property type="molecule type" value="Genomic_DNA"/>
</dbReference>
<evidence type="ECO:0000256" key="1">
    <source>
        <dbReference type="SAM" id="Phobius"/>
    </source>
</evidence>
<keyword evidence="3" id="KW-1185">Reference proteome</keyword>
<dbReference type="AlphaFoldDB" id="A0A9P1EMY5"/>
<comment type="caution">
    <text evidence="2">The sequence shown here is derived from an EMBL/GenBank/DDBJ whole genome shotgun (WGS) entry which is preliminary data.</text>
</comment>
<proteinExistence type="predicted"/>
<keyword evidence="1" id="KW-0812">Transmembrane</keyword>
<evidence type="ECO:0000313" key="2">
    <source>
        <dbReference type="EMBL" id="CAH9118842.1"/>
    </source>
</evidence>